<dbReference type="PANTHER" id="PTHR30055">
    <property type="entry name" value="HTH-TYPE TRANSCRIPTIONAL REGULATOR RUTR"/>
    <property type="match status" value="1"/>
</dbReference>
<feature type="domain" description="HTH tetR-type" evidence="6">
    <location>
        <begin position="52"/>
        <end position="112"/>
    </location>
</feature>
<evidence type="ECO:0000256" key="2">
    <source>
        <dbReference type="ARBA" id="ARBA00023125"/>
    </source>
</evidence>
<feature type="DNA-binding region" description="H-T-H motif" evidence="4">
    <location>
        <begin position="75"/>
        <end position="94"/>
    </location>
</feature>
<evidence type="ECO:0000259" key="6">
    <source>
        <dbReference type="PROSITE" id="PS50977"/>
    </source>
</evidence>
<dbReference type="EMBL" id="JAQFWP010000004">
    <property type="protein sequence ID" value="MDA2803639.1"/>
    <property type="molecule type" value="Genomic_DNA"/>
</dbReference>
<dbReference type="InterPro" id="IPR001647">
    <property type="entry name" value="HTH_TetR"/>
</dbReference>
<comment type="caution">
    <text evidence="7">The sequence shown here is derived from an EMBL/GenBank/DDBJ whole genome shotgun (WGS) entry which is preliminary data.</text>
</comment>
<dbReference type="Gene3D" id="1.10.357.10">
    <property type="entry name" value="Tetracycline Repressor, domain 2"/>
    <property type="match status" value="1"/>
</dbReference>
<organism evidence="7 8">
    <name type="scientific">Nocardiopsis suaedae</name>
    <dbReference type="NCBI Taxonomy" id="3018444"/>
    <lineage>
        <taxon>Bacteria</taxon>
        <taxon>Bacillati</taxon>
        <taxon>Actinomycetota</taxon>
        <taxon>Actinomycetes</taxon>
        <taxon>Streptosporangiales</taxon>
        <taxon>Nocardiopsidaceae</taxon>
        <taxon>Nocardiopsis</taxon>
    </lineage>
</organism>
<keyword evidence="3" id="KW-0804">Transcription</keyword>
<accession>A0ABT4TG20</accession>
<evidence type="ECO:0000256" key="3">
    <source>
        <dbReference type="ARBA" id="ARBA00023163"/>
    </source>
</evidence>
<dbReference type="SUPFAM" id="SSF46689">
    <property type="entry name" value="Homeodomain-like"/>
    <property type="match status" value="1"/>
</dbReference>
<dbReference type="Gene3D" id="1.10.10.60">
    <property type="entry name" value="Homeodomain-like"/>
    <property type="match status" value="1"/>
</dbReference>
<protein>
    <submittedName>
        <fullName evidence="7">TetR/AcrR family transcriptional regulator</fullName>
    </submittedName>
</protein>
<keyword evidence="8" id="KW-1185">Reference proteome</keyword>
<dbReference type="Proteomes" id="UP001165685">
    <property type="component" value="Unassembled WGS sequence"/>
</dbReference>
<dbReference type="Pfam" id="PF16859">
    <property type="entry name" value="TetR_C_11"/>
    <property type="match status" value="1"/>
</dbReference>
<proteinExistence type="predicted"/>
<sequence length="237" mass="25885">MGPGEAGGRRRAGGALGPHQSERRSDPVGTPDGSGPDAAEEDPRKRPRRRGDALNAAIFEAVLAELKETGYARLTMERVAERARTGKASLYRRWPNRARLVMEAVYHVVPRYMDAPDTGSLRGDLLELFRGVALLLEGPTGEAMRGVLGEVLHDPEVAEQIRSASRGESLAQIRRVADRAVARGEVRAEALTPRRLEAGHAVMRHHFLFQGTPITDRVIEEVVDEVVLPLFTAPPPG</sequence>
<evidence type="ECO:0000256" key="4">
    <source>
        <dbReference type="PROSITE-ProRule" id="PRU00335"/>
    </source>
</evidence>
<dbReference type="PANTHER" id="PTHR30055:SF225">
    <property type="entry name" value="TRANSCRIPTIONAL REGULATORY PROTEIN-RELATED"/>
    <property type="match status" value="1"/>
</dbReference>
<keyword evidence="1" id="KW-0805">Transcription regulation</keyword>
<name>A0ABT4TG20_9ACTN</name>
<dbReference type="InterPro" id="IPR036271">
    <property type="entry name" value="Tet_transcr_reg_TetR-rel_C_sf"/>
</dbReference>
<dbReference type="InterPro" id="IPR050109">
    <property type="entry name" value="HTH-type_TetR-like_transc_reg"/>
</dbReference>
<keyword evidence="2 4" id="KW-0238">DNA-binding</keyword>
<evidence type="ECO:0000256" key="5">
    <source>
        <dbReference type="SAM" id="MobiDB-lite"/>
    </source>
</evidence>
<gene>
    <name evidence="7" type="ORF">O4U47_03880</name>
</gene>
<evidence type="ECO:0000313" key="7">
    <source>
        <dbReference type="EMBL" id="MDA2803639.1"/>
    </source>
</evidence>
<evidence type="ECO:0000313" key="8">
    <source>
        <dbReference type="Proteomes" id="UP001165685"/>
    </source>
</evidence>
<dbReference type="InterPro" id="IPR009057">
    <property type="entry name" value="Homeodomain-like_sf"/>
</dbReference>
<dbReference type="SUPFAM" id="SSF48498">
    <property type="entry name" value="Tetracyclin repressor-like, C-terminal domain"/>
    <property type="match status" value="1"/>
</dbReference>
<evidence type="ECO:0000256" key="1">
    <source>
        <dbReference type="ARBA" id="ARBA00023015"/>
    </source>
</evidence>
<feature type="region of interest" description="Disordered" evidence="5">
    <location>
        <begin position="1"/>
        <end position="51"/>
    </location>
</feature>
<dbReference type="PROSITE" id="PS50977">
    <property type="entry name" value="HTH_TETR_2"/>
    <property type="match status" value="1"/>
</dbReference>
<dbReference type="InterPro" id="IPR011075">
    <property type="entry name" value="TetR_C"/>
</dbReference>
<dbReference type="Pfam" id="PF00440">
    <property type="entry name" value="TetR_N"/>
    <property type="match status" value="1"/>
</dbReference>
<reference evidence="7" key="1">
    <citation type="submission" date="2023-01" db="EMBL/GenBank/DDBJ databases">
        <title>Draft genome sequence of Nocardiopsis sp. LSu2-4 isolated from halophytes.</title>
        <authorList>
            <person name="Duangmal K."/>
            <person name="Chantavorakit T."/>
        </authorList>
    </citation>
    <scope>NUCLEOTIDE SEQUENCE</scope>
    <source>
        <strain evidence="7">LSu2-4</strain>
    </source>
</reference>